<evidence type="ECO:0000313" key="12">
    <source>
        <dbReference type="EMBL" id="CAE8634017.1"/>
    </source>
</evidence>
<dbReference type="Proteomes" id="UP000654075">
    <property type="component" value="Unassembled WGS sequence"/>
</dbReference>
<proteinExistence type="predicted"/>
<keyword evidence="5 7" id="KW-0067">ATP-binding</keyword>
<name>A0A813H8X3_POLGL</name>
<dbReference type="SMART" id="SM00220">
    <property type="entry name" value="S_TKc"/>
    <property type="match status" value="1"/>
</dbReference>
<evidence type="ECO:0000259" key="11">
    <source>
        <dbReference type="PROSITE" id="PS50011"/>
    </source>
</evidence>
<dbReference type="InterPro" id="IPR017441">
    <property type="entry name" value="Protein_kinase_ATP_BS"/>
</dbReference>
<dbReference type="OrthoDB" id="411245at2759"/>
<dbReference type="OMA" id="HEKRICH"/>
<evidence type="ECO:0000256" key="1">
    <source>
        <dbReference type="ARBA" id="ARBA00022527"/>
    </source>
</evidence>
<dbReference type="InterPro" id="IPR030616">
    <property type="entry name" value="Aur-like"/>
</dbReference>
<evidence type="ECO:0000256" key="5">
    <source>
        <dbReference type="ARBA" id="ARBA00022840"/>
    </source>
</evidence>
<organism evidence="12 13">
    <name type="scientific">Polarella glacialis</name>
    <name type="common">Dinoflagellate</name>
    <dbReference type="NCBI Taxonomy" id="89957"/>
    <lineage>
        <taxon>Eukaryota</taxon>
        <taxon>Sar</taxon>
        <taxon>Alveolata</taxon>
        <taxon>Dinophyceae</taxon>
        <taxon>Suessiales</taxon>
        <taxon>Suessiaceae</taxon>
        <taxon>Polarella</taxon>
    </lineage>
</organism>
<dbReference type="GO" id="GO:0004674">
    <property type="term" value="F:protein serine/threonine kinase activity"/>
    <property type="evidence" value="ECO:0007669"/>
    <property type="project" value="UniProtKB-KW"/>
</dbReference>
<evidence type="ECO:0000256" key="9">
    <source>
        <dbReference type="PROSITE-ProRule" id="PRU10141"/>
    </source>
</evidence>
<accession>A0A813H8X3</accession>
<dbReference type="PROSITE" id="PS00107">
    <property type="entry name" value="PROTEIN_KINASE_ATP"/>
    <property type="match status" value="1"/>
</dbReference>
<dbReference type="PROSITE" id="PS50011">
    <property type="entry name" value="PROTEIN_KINASE_DOM"/>
    <property type="match status" value="1"/>
</dbReference>
<dbReference type="EMBL" id="CAJNNV010030881">
    <property type="protein sequence ID" value="CAE8634017.1"/>
    <property type="molecule type" value="Genomic_DNA"/>
</dbReference>
<keyword evidence="13" id="KW-1185">Reference proteome</keyword>
<dbReference type="InterPro" id="IPR000719">
    <property type="entry name" value="Prot_kinase_dom"/>
</dbReference>
<feature type="binding site" evidence="7 9">
    <location>
        <position position="50"/>
    </location>
    <ligand>
        <name>ATP</name>
        <dbReference type="ChEBI" id="CHEBI:30616"/>
    </ligand>
</feature>
<feature type="domain" description="Protein kinase" evidence="11">
    <location>
        <begin position="21"/>
        <end position="317"/>
    </location>
</feature>
<dbReference type="GO" id="GO:0005524">
    <property type="term" value="F:ATP binding"/>
    <property type="evidence" value="ECO:0007669"/>
    <property type="project" value="UniProtKB-UniRule"/>
</dbReference>
<comment type="caution">
    <text evidence="12">The sequence shown here is derived from an EMBL/GenBank/DDBJ whole genome shotgun (WGS) entry which is preliminary data.</text>
</comment>
<evidence type="ECO:0000256" key="8">
    <source>
        <dbReference type="PIRSR" id="PIRSR630616-3"/>
    </source>
</evidence>
<reference evidence="12" key="1">
    <citation type="submission" date="2021-02" db="EMBL/GenBank/DDBJ databases">
        <authorList>
            <person name="Dougan E. K."/>
            <person name="Rhodes N."/>
            <person name="Thang M."/>
            <person name="Chan C."/>
        </authorList>
    </citation>
    <scope>NUCLEOTIDE SEQUENCE</scope>
</reference>
<evidence type="ECO:0000256" key="4">
    <source>
        <dbReference type="ARBA" id="ARBA00022777"/>
    </source>
</evidence>
<evidence type="ECO:0000313" key="13">
    <source>
        <dbReference type="Proteomes" id="UP000654075"/>
    </source>
</evidence>
<dbReference type="PROSITE" id="PS00108">
    <property type="entry name" value="PROTEIN_KINASE_ST"/>
    <property type="match status" value="1"/>
</dbReference>
<dbReference type="PANTHER" id="PTHR24350">
    <property type="entry name" value="SERINE/THREONINE-PROTEIN KINASE IAL-RELATED"/>
    <property type="match status" value="1"/>
</dbReference>
<dbReference type="Gene3D" id="3.30.200.20">
    <property type="entry name" value="Phosphorylase Kinase, domain 1"/>
    <property type="match status" value="1"/>
</dbReference>
<sequence length="502" mass="53677">MGHASSTPGARQLKQLEEKYFLQKIKLGEGSFSTVFRAIDRENGAVVAIKQMNKDQLRRKTGGAKPVDNVEKEVALMSACRHENIMQTLGLFEDAASLYVALEFCAGGDLADKVQEDSAKIPREQAAEWARQMCSAVTVLHEKRICHRDIKPANFMLVSPGIGGLLKLSDFGLAVFLPRGTLLSEKCGTPAYMSPELHTLSRRSRGYGFPADIWALGLCIYQMTYGGRHPFVDSRGQLDENLLLNGTLTFGEEDTASSSFGGLFKSLTLNLDMISGRPPVESDSADSAGARQFCCSLVNVDPACRSSAVSALRSTWLGRGSRLARSLPSRRNSSPAIGSAVLLGAPSPHKGVQGSSTESFVCTSPRGGAPPRDPALARRCTLPDMGLPSLLGSSVNGTGPTRTLLAPVSELSVSSNWSCKTAMTNKVAIISHAGNFQRSGTPGRIVPDGRKAEFVSVCSPLSATPGASFSNVSFSAEEPNSYRKLQLLQAKACQKGSTQLSW</sequence>
<evidence type="ECO:0000256" key="10">
    <source>
        <dbReference type="SAM" id="MobiDB-lite"/>
    </source>
</evidence>
<gene>
    <name evidence="12" type="ORF">PGLA1383_LOCUS49691</name>
</gene>
<dbReference type="InterPro" id="IPR011009">
    <property type="entry name" value="Kinase-like_dom_sf"/>
</dbReference>
<feature type="binding site" evidence="7">
    <location>
        <position position="170"/>
    </location>
    <ligand>
        <name>ATP</name>
        <dbReference type="ChEBI" id="CHEBI:30616"/>
    </ligand>
</feature>
<feature type="compositionally biased region" description="Polar residues" evidence="10">
    <location>
        <begin position="353"/>
        <end position="362"/>
    </location>
</feature>
<dbReference type="Pfam" id="PF00069">
    <property type="entry name" value="Pkinase"/>
    <property type="match status" value="1"/>
</dbReference>
<keyword evidence="2" id="KW-0808">Transferase</keyword>
<keyword evidence="3 7" id="KW-0547">Nucleotide-binding</keyword>
<dbReference type="InterPro" id="IPR008271">
    <property type="entry name" value="Ser/Thr_kinase_AS"/>
</dbReference>
<dbReference type="AlphaFoldDB" id="A0A813H8X3"/>
<feature type="region of interest" description="Disordered" evidence="10">
    <location>
        <begin position="347"/>
        <end position="373"/>
    </location>
</feature>
<dbReference type="Gene3D" id="1.10.510.10">
    <property type="entry name" value="Transferase(Phosphotransferase) domain 1"/>
    <property type="match status" value="1"/>
</dbReference>
<dbReference type="SUPFAM" id="SSF56112">
    <property type="entry name" value="Protein kinase-like (PK-like)"/>
    <property type="match status" value="1"/>
</dbReference>
<evidence type="ECO:0000256" key="7">
    <source>
        <dbReference type="PIRSR" id="PIRSR630616-2"/>
    </source>
</evidence>
<keyword evidence="1" id="KW-0723">Serine/threonine-protein kinase</keyword>
<feature type="cross-link" description="Glycyl lysine isopeptide (Lys-Gly) (interchain with G-Cter in SUMO2)" evidence="8">
    <location>
        <position position="151"/>
    </location>
</feature>
<evidence type="ECO:0000256" key="2">
    <source>
        <dbReference type="ARBA" id="ARBA00022679"/>
    </source>
</evidence>
<evidence type="ECO:0000256" key="6">
    <source>
        <dbReference type="PIRSR" id="PIRSR630616-1"/>
    </source>
</evidence>
<keyword evidence="4" id="KW-0418">Kinase</keyword>
<evidence type="ECO:0000256" key="3">
    <source>
        <dbReference type="ARBA" id="ARBA00022741"/>
    </source>
</evidence>
<feature type="active site" description="Proton acceptor" evidence="6">
    <location>
        <position position="149"/>
    </location>
</feature>
<protein>
    <recommendedName>
        <fullName evidence="11">Protein kinase domain-containing protein</fullName>
    </recommendedName>
</protein>